<accession>A0A2V1GRM3</accession>
<dbReference type="Gene3D" id="3.40.30.10">
    <property type="entry name" value="Glutaredoxin"/>
    <property type="match status" value="2"/>
</dbReference>
<sequence>MAGFLKGLGNILGAKKKQPLEFFFKLDDPYSYLLLQIAPPLARQFDLPIKFRICKSVPAEKGLPEVAARFFSVRDCRDMMQCYGLQFPDACRELDAQRNQIHSKHESDLLAMLAALPDDRRFVDPAIRLAYAYWHANEDSLLDLKDQLPSIDGAVVEKRLATDEKRLQQLGLKRASCLVWQDNAYWGVDQIESLANQLNQQFPQKEINIARLLQKKILLSKSVYPDPDAPQLTCYHDISSPWSFLVIRELLQIAEQYGLRLDIRLVESIESTPDPKGPAARQLMHSLKLATQRRGSNILRIPEISDSLTTQLCALAQLARQQDRLPEFLVATGTHLFNSKDKVGNKKSLLNLCRYGGLGPEAIDIAGSINSRQELDKSCQALAKLGLWRAPAFSFGSFSTQGEGRLQLLEFEIVRLLRNRQLASQRASRTGILVEEQAF</sequence>
<organism evidence="1 2">
    <name type="scientific">Pelagibaculum spongiae</name>
    <dbReference type="NCBI Taxonomy" id="2080658"/>
    <lineage>
        <taxon>Bacteria</taxon>
        <taxon>Pseudomonadati</taxon>
        <taxon>Pseudomonadota</taxon>
        <taxon>Gammaproteobacteria</taxon>
        <taxon>Oceanospirillales</taxon>
        <taxon>Pelagibaculum</taxon>
    </lineage>
</organism>
<proteinExistence type="predicted"/>
<dbReference type="InterPro" id="IPR036249">
    <property type="entry name" value="Thioredoxin-like_sf"/>
</dbReference>
<name>A0A2V1GRM3_9GAMM</name>
<gene>
    <name evidence="1" type="ORF">DC094_14995</name>
</gene>
<dbReference type="EMBL" id="QDDL01000006">
    <property type="protein sequence ID" value="PVZ67738.1"/>
    <property type="molecule type" value="Genomic_DNA"/>
</dbReference>
<evidence type="ECO:0008006" key="3">
    <source>
        <dbReference type="Google" id="ProtNLM"/>
    </source>
</evidence>
<protein>
    <recommendedName>
        <fullName evidence="3">DSBA-like thioredoxin domain-containing protein</fullName>
    </recommendedName>
</protein>
<dbReference type="SUPFAM" id="SSF52833">
    <property type="entry name" value="Thioredoxin-like"/>
    <property type="match status" value="2"/>
</dbReference>
<evidence type="ECO:0000313" key="1">
    <source>
        <dbReference type="EMBL" id="PVZ67738.1"/>
    </source>
</evidence>
<comment type="caution">
    <text evidence="1">The sequence shown here is derived from an EMBL/GenBank/DDBJ whole genome shotgun (WGS) entry which is preliminary data.</text>
</comment>
<reference evidence="1 2" key="1">
    <citation type="submission" date="2018-04" db="EMBL/GenBank/DDBJ databases">
        <title>Thalassorhabdus spongiae gen. nov., sp. nov., isolated from a marine sponge in South-West Iceland.</title>
        <authorList>
            <person name="Knobloch S."/>
            <person name="Daussin A."/>
            <person name="Johannsson R."/>
            <person name="Marteinsson V.T."/>
        </authorList>
    </citation>
    <scope>NUCLEOTIDE SEQUENCE [LARGE SCALE GENOMIC DNA]</scope>
    <source>
        <strain evidence="1 2">Hp12</strain>
    </source>
</reference>
<dbReference type="AlphaFoldDB" id="A0A2V1GRM3"/>
<evidence type="ECO:0000313" key="2">
    <source>
        <dbReference type="Proteomes" id="UP000244906"/>
    </source>
</evidence>
<dbReference type="Proteomes" id="UP000244906">
    <property type="component" value="Unassembled WGS sequence"/>
</dbReference>
<dbReference type="OrthoDB" id="5244108at2"/>
<dbReference type="RefSeq" id="WP_116687934.1">
    <property type="nucleotide sequence ID" value="NZ_CAWNYD010000006.1"/>
</dbReference>
<keyword evidence="2" id="KW-1185">Reference proteome</keyword>